<dbReference type="Proteomes" id="UP001244011">
    <property type="component" value="Unassembled WGS sequence"/>
</dbReference>
<dbReference type="RefSeq" id="XP_060288360.1">
    <property type="nucleotide sequence ID" value="XM_060426373.1"/>
</dbReference>
<feature type="region of interest" description="Disordered" evidence="1">
    <location>
        <begin position="1"/>
        <end position="22"/>
    </location>
</feature>
<comment type="caution">
    <text evidence="2">The sequence shown here is derived from an EMBL/GenBank/DDBJ whole genome shotgun (WGS) entry which is preliminary data.</text>
</comment>
<accession>A0AAJ0CBC3</accession>
<feature type="compositionally biased region" description="Polar residues" evidence="1">
    <location>
        <begin position="8"/>
        <end position="22"/>
    </location>
</feature>
<name>A0AAJ0CBC3_9PEZI</name>
<organism evidence="2 3">
    <name type="scientific">Phialemonium atrogriseum</name>
    <dbReference type="NCBI Taxonomy" id="1093897"/>
    <lineage>
        <taxon>Eukaryota</taxon>
        <taxon>Fungi</taxon>
        <taxon>Dikarya</taxon>
        <taxon>Ascomycota</taxon>
        <taxon>Pezizomycotina</taxon>
        <taxon>Sordariomycetes</taxon>
        <taxon>Sordariomycetidae</taxon>
        <taxon>Cephalothecales</taxon>
        <taxon>Cephalothecaceae</taxon>
        <taxon>Phialemonium</taxon>
    </lineage>
</organism>
<reference evidence="2" key="1">
    <citation type="submission" date="2023-06" db="EMBL/GenBank/DDBJ databases">
        <title>Genome-scale phylogeny and comparative genomics of the fungal order Sordariales.</title>
        <authorList>
            <consortium name="Lawrence Berkeley National Laboratory"/>
            <person name="Hensen N."/>
            <person name="Bonometti L."/>
            <person name="Westerberg I."/>
            <person name="Brannstrom I.O."/>
            <person name="Guillou S."/>
            <person name="Cros-Aarteil S."/>
            <person name="Calhoun S."/>
            <person name="Haridas S."/>
            <person name="Kuo A."/>
            <person name="Mondo S."/>
            <person name="Pangilinan J."/>
            <person name="Riley R."/>
            <person name="Labutti K."/>
            <person name="Andreopoulos B."/>
            <person name="Lipzen A."/>
            <person name="Chen C."/>
            <person name="Yanf M."/>
            <person name="Daum C."/>
            <person name="Ng V."/>
            <person name="Clum A."/>
            <person name="Steindorff A."/>
            <person name="Ohm R."/>
            <person name="Martin F."/>
            <person name="Silar P."/>
            <person name="Natvig D."/>
            <person name="Lalanne C."/>
            <person name="Gautier V."/>
            <person name="Ament-Velasquez S.L."/>
            <person name="Kruys A."/>
            <person name="Hutchinson M.I."/>
            <person name="Powell A.J."/>
            <person name="Barry K."/>
            <person name="Miller A.N."/>
            <person name="Grigoriev I.V."/>
            <person name="Debuchy R."/>
            <person name="Gladieux P."/>
            <person name="Thoren M.H."/>
            <person name="Johannesson H."/>
        </authorList>
    </citation>
    <scope>NUCLEOTIDE SEQUENCE</scope>
    <source>
        <strain evidence="2">8032-3</strain>
    </source>
</reference>
<gene>
    <name evidence="2" type="ORF">QBC33DRAFT_520381</name>
</gene>
<dbReference type="AlphaFoldDB" id="A0AAJ0CBC3"/>
<evidence type="ECO:0000256" key="1">
    <source>
        <dbReference type="SAM" id="MobiDB-lite"/>
    </source>
</evidence>
<evidence type="ECO:0000313" key="3">
    <source>
        <dbReference type="Proteomes" id="UP001244011"/>
    </source>
</evidence>
<keyword evidence="3" id="KW-1185">Reference proteome</keyword>
<proteinExistence type="predicted"/>
<evidence type="ECO:0000313" key="2">
    <source>
        <dbReference type="EMBL" id="KAK1772147.1"/>
    </source>
</evidence>
<dbReference type="GeneID" id="85309560"/>
<sequence>MATDAPDTGSSELPPSYDSLTDTSANELLQPTILVLAGQSIHAESADSAPLYQLNRGIASLSHATQEVEFSRVERTVRTGSYGEPAIKPRVRHVYNLRHTGGGAPRSLQSLPSDAPHYFIRAVSRRTVGHVGIKKSRFRSQWKAVQIDVSGRNSELGLPQFVRDAGPLFEIRRRGDRYEWTDGDGKDVAVEDEGEDQHRLLVTASLHRETMDALVALWCCRIWQFSADHKERIHEGMEGVRRKLRLAKEQ</sequence>
<dbReference type="EMBL" id="MU838997">
    <property type="protein sequence ID" value="KAK1772147.1"/>
    <property type="molecule type" value="Genomic_DNA"/>
</dbReference>
<protein>
    <submittedName>
        <fullName evidence="2">Uncharacterized protein</fullName>
    </submittedName>
</protein>